<keyword evidence="2" id="KW-1185">Reference proteome</keyword>
<dbReference type="Pfam" id="PF12836">
    <property type="entry name" value="HHH_3"/>
    <property type="match status" value="1"/>
</dbReference>
<evidence type="ECO:0000313" key="1">
    <source>
        <dbReference type="EMBL" id="SHO59451.1"/>
    </source>
</evidence>
<dbReference type="EMBL" id="FRXN01000001">
    <property type="protein sequence ID" value="SHO59451.1"/>
    <property type="molecule type" value="Genomic_DNA"/>
</dbReference>
<protein>
    <submittedName>
        <fullName evidence="1">Helix-hairpin-helix motif-containing protein</fullName>
    </submittedName>
</protein>
<sequence length="701" mass="81036">MGLGWKHIIPILLFGFWSNYSFSQNPPIPEINSEDLTERLLPVQDEDLDYESIYEALFQLYQNPIDINKANAETLQATYLLTPIQIHELITYRNKFGPFLSLYELQAVPEFDQKTIEAILPFIQIGSSRKSNEPFWQRVREEENTYLLFRSRRVWETRKGFTPPDTSSNGALSSRYLGDPNDLYLRWRIQHIRDFSIGITLDKDAGEEFTWDPKTARYGANFFSFHFTRYQVGNWKTISIGDYKASFGQGLVFGAGYSLGKGAETVPTVRKSSVGILPYTAALEFGFFRGAAATYSGKNWEATLITSYAPRDGRASESLDSLEQNSDLISSFNQSGLHRTVSELSTKNQFRELSLGGNFQVNLTPQITGGINFLHTGFNHPWIRDPKPYNQFEFKGQSNQIGSTYFNANWKNFFLFGETAISKSKGTGTILGFISSLSKQVDISFLWRNYDKNFHTFYGNGFAESTRPINEKGTYLGLEIRPISKWKINLYYDYFSFPWLKYRVFAPSDGHEWLARLTYKPYKTLSAYIQIRNERKARNLPDSGEPSQTYKTAIISKTNGIFNLDFQVSKQLYLRSRVLWSNVDFHNSQSHGFMILQDVKFGMNRWRITGRYALFDTDDYDSRIYTFENNVLWTFSIPAFSGQGQRFYLIGQYDLGKKTTLYLRFARTTYTDRDKISSGLQEIDGPHQTESSFLIRYFLNR</sequence>
<dbReference type="RefSeq" id="WP_073569788.1">
    <property type="nucleotide sequence ID" value="NZ_FRXN01000001.1"/>
</dbReference>
<dbReference type="STRING" id="1073327.SAMN04488108_0087"/>
<name>A0A1M7Z3I1_9BACT</name>
<dbReference type="InterPro" id="IPR010994">
    <property type="entry name" value="RuvA_2-like"/>
</dbReference>
<dbReference type="Gene3D" id="1.10.150.280">
    <property type="entry name" value="AF1531-like domain"/>
    <property type="match status" value="1"/>
</dbReference>
<accession>A0A1M7Z3I1</accession>
<organism evidence="1 2">
    <name type="scientific">Algoriphagus zhangzhouensis</name>
    <dbReference type="NCBI Taxonomy" id="1073327"/>
    <lineage>
        <taxon>Bacteria</taxon>
        <taxon>Pseudomonadati</taxon>
        <taxon>Bacteroidota</taxon>
        <taxon>Cytophagia</taxon>
        <taxon>Cytophagales</taxon>
        <taxon>Cyclobacteriaceae</taxon>
        <taxon>Algoriphagus</taxon>
    </lineage>
</organism>
<dbReference type="OrthoDB" id="9766750at2"/>
<dbReference type="Proteomes" id="UP000184609">
    <property type="component" value="Unassembled WGS sequence"/>
</dbReference>
<proteinExistence type="predicted"/>
<gene>
    <name evidence="1" type="ORF">SAMN04488108_0087</name>
</gene>
<dbReference type="SUPFAM" id="SSF47781">
    <property type="entry name" value="RuvA domain 2-like"/>
    <property type="match status" value="1"/>
</dbReference>
<reference evidence="2" key="1">
    <citation type="submission" date="2016-12" db="EMBL/GenBank/DDBJ databases">
        <authorList>
            <person name="Varghese N."/>
            <person name="Submissions S."/>
        </authorList>
    </citation>
    <scope>NUCLEOTIDE SEQUENCE [LARGE SCALE GENOMIC DNA]</scope>
    <source>
        <strain evidence="2">DSM 25035</strain>
    </source>
</reference>
<evidence type="ECO:0000313" key="2">
    <source>
        <dbReference type="Proteomes" id="UP000184609"/>
    </source>
</evidence>
<dbReference type="AlphaFoldDB" id="A0A1M7Z3I1"/>